<name>A0A1F4PPC2_UNCK3</name>
<dbReference type="STRING" id="1798539.A2994_02400"/>
<dbReference type="Proteomes" id="UP000179010">
    <property type="component" value="Unassembled WGS sequence"/>
</dbReference>
<dbReference type="Gene3D" id="3.90.79.10">
    <property type="entry name" value="Nucleoside Triphosphate Pyrophosphohydrolase"/>
    <property type="match status" value="1"/>
</dbReference>
<comment type="caution">
    <text evidence="1">The sequence shown here is derived from an EMBL/GenBank/DDBJ whole genome shotgun (WGS) entry which is preliminary data.</text>
</comment>
<organism evidence="1 2">
    <name type="scientific">candidate division Kazan bacterium RIFCSPLOWO2_01_FULL_48_13</name>
    <dbReference type="NCBI Taxonomy" id="1798539"/>
    <lineage>
        <taxon>Bacteria</taxon>
        <taxon>Bacteria division Kazan-3B-28</taxon>
    </lineage>
</organism>
<dbReference type="EMBL" id="METE01000004">
    <property type="protein sequence ID" value="OGB85446.1"/>
    <property type="molecule type" value="Genomic_DNA"/>
</dbReference>
<dbReference type="AlphaFoldDB" id="A0A1F4PPC2"/>
<reference evidence="1 2" key="1">
    <citation type="journal article" date="2016" name="Nat. Commun.">
        <title>Thousands of microbial genomes shed light on interconnected biogeochemical processes in an aquifer system.</title>
        <authorList>
            <person name="Anantharaman K."/>
            <person name="Brown C.T."/>
            <person name="Hug L.A."/>
            <person name="Sharon I."/>
            <person name="Castelle C.J."/>
            <person name="Probst A.J."/>
            <person name="Thomas B.C."/>
            <person name="Singh A."/>
            <person name="Wilkins M.J."/>
            <person name="Karaoz U."/>
            <person name="Brodie E.L."/>
            <person name="Williams K.H."/>
            <person name="Hubbard S.S."/>
            <person name="Banfield J.F."/>
        </authorList>
    </citation>
    <scope>NUCLEOTIDE SEQUENCE [LARGE SCALE GENOMIC DNA]</scope>
</reference>
<sequence length="218" mass="24683">MSEIVTTYMLNNPGVDIPMDRGEFYAEQIKAFKETGEPTRAVGIIAILMFDEKGEIYLQKRSDTKFHNAGLMDKSIGGHIQYGDSDDYSVMVETVQELQVPSIVLRTDEDFRKTHQLLRSHLSTIALVKQVGVRIFNSEKVINGEKVVIANKVHLFFGLYGGAIKTVDREAKGVLLYTLDALARELSANPDQFTYDIHVLFRDYREKMESFIKADLAV</sequence>
<gene>
    <name evidence="1" type="ORF">A2994_02400</name>
</gene>
<accession>A0A1F4PPC2</accession>
<evidence type="ECO:0000313" key="1">
    <source>
        <dbReference type="EMBL" id="OGB85446.1"/>
    </source>
</evidence>
<protein>
    <recommendedName>
        <fullName evidence="3">Nudix hydrolase domain-containing protein</fullName>
    </recommendedName>
</protein>
<evidence type="ECO:0008006" key="3">
    <source>
        <dbReference type="Google" id="ProtNLM"/>
    </source>
</evidence>
<dbReference type="InterPro" id="IPR015797">
    <property type="entry name" value="NUDIX_hydrolase-like_dom_sf"/>
</dbReference>
<proteinExistence type="predicted"/>
<dbReference type="SUPFAM" id="SSF55811">
    <property type="entry name" value="Nudix"/>
    <property type="match status" value="1"/>
</dbReference>
<evidence type="ECO:0000313" key="2">
    <source>
        <dbReference type="Proteomes" id="UP000179010"/>
    </source>
</evidence>